<organism evidence="1 2">
    <name type="scientific">Amniculicola lignicola CBS 123094</name>
    <dbReference type="NCBI Taxonomy" id="1392246"/>
    <lineage>
        <taxon>Eukaryota</taxon>
        <taxon>Fungi</taxon>
        <taxon>Dikarya</taxon>
        <taxon>Ascomycota</taxon>
        <taxon>Pezizomycotina</taxon>
        <taxon>Dothideomycetes</taxon>
        <taxon>Pleosporomycetidae</taxon>
        <taxon>Pleosporales</taxon>
        <taxon>Amniculicolaceae</taxon>
        <taxon>Amniculicola</taxon>
    </lineage>
</organism>
<evidence type="ECO:0000313" key="1">
    <source>
        <dbReference type="EMBL" id="KAF1995293.1"/>
    </source>
</evidence>
<dbReference type="InterPro" id="IPR027417">
    <property type="entry name" value="P-loop_NTPase"/>
</dbReference>
<dbReference type="EMBL" id="ML977642">
    <property type="protein sequence ID" value="KAF1995293.1"/>
    <property type="molecule type" value="Genomic_DNA"/>
</dbReference>
<evidence type="ECO:0000313" key="2">
    <source>
        <dbReference type="Proteomes" id="UP000799779"/>
    </source>
</evidence>
<accession>A0A6A5W0J3</accession>
<sequence>MADDDIPGVCDACEVECRADVACNCGMEFCSSHWARHQMKHPTHRKAASGKVAKLWDWVKGNVNNLKSSTARAARFEKDEGSKWFGFVVESFGAERTTSILETARFSMLMEGSMLSSDEGPTSRYPSIVSFVGECGAGKSTLIRALVSYATPSNGGMQDLDVPIPGAQSGPDALVATTGEVNLYPDPSSFGTETPRLYADCEGLFGGEPCAAKHQWRWREHGRRYPLAEKKDGKMVDRRTAVQTIYPRFLYMFSDVICLVTRNPKRWADEAVQLLQWASVGAHHTVNQYALPAAIIILNGPHSEDPVWVSDDLGYLTRQFFKNVNGEMETNSVLQEMATKHGVNTLEDLFSRNFSSVYVHFVPHDQSKLLGSPDIILQQHERLFYRLKADTARVQVERERSWTKFDSKQISVLFHYVFKHLANHSDEPFDFSSCRRQVSLPQTVQGHLSEFLQLSLGNSLGENFAYASKMVASYLCQNASREEGRGE</sequence>
<protein>
    <submittedName>
        <fullName evidence="1">Uncharacterized protein</fullName>
    </submittedName>
</protein>
<dbReference type="AlphaFoldDB" id="A0A6A5W0J3"/>
<reference evidence="1" key="1">
    <citation type="journal article" date="2020" name="Stud. Mycol.">
        <title>101 Dothideomycetes genomes: a test case for predicting lifestyles and emergence of pathogens.</title>
        <authorList>
            <person name="Haridas S."/>
            <person name="Albert R."/>
            <person name="Binder M."/>
            <person name="Bloem J."/>
            <person name="Labutti K."/>
            <person name="Salamov A."/>
            <person name="Andreopoulos B."/>
            <person name="Baker S."/>
            <person name="Barry K."/>
            <person name="Bills G."/>
            <person name="Bluhm B."/>
            <person name="Cannon C."/>
            <person name="Castanera R."/>
            <person name="Culley D."/>
            <person name="Daum C."/>
            <person name="Ezra D."/>
            <person name="Gonzalez J."/>
            <person name="Henrissat B."/>
            <person name="Kuo A."/>
            <person name="Liang C."/>
            <person name="Lipzen A."/>
            <person name="Lutzoni F."/>
            <person name="Magnuson J."/>
            <person name="Mondo S."/>
            <person name="Nolan M."/>
            <person name="Ohm R."/>
            <person name="Pangilinan J."/>
            <person name="Park H.-J."/>
            <person name="Ramirez L."/>
            <person name="Alfaro M."/>
            <person name="Sun H."/>
            <person name="Tritt A."/>
            <person name="Yoshinaga Y."/>
            <person name="Zwiers L.-H."/>
            <person name="Turgeon B."/>
            <person name="Goodwin S."/>
            <person name="Spatafora J."/>
            <person name="Crous P."/>
            <person name="Grigoriev I."/>
        </authorList>
    </citation>
    <scope>NUCLEOTIDE SEQUENCE</scope>
    <source>
        <strain evidence="1">CBS 123094</strain>
    </source>
</reference>
<keyword evidence="2" id="KW-1185">Reference proteome</keyword>
<dbReference type="SUPFAM" id="SSF52540">
    <property type="entry name" value="P-loop containing nucleoside triphosphate hydrolases"/>
    <property type="match status" value="1"/>
</dbReference>
<name>A0A6A5W0J3_9PLEO</name>
<dbReference type="Proteomes" id="UP000799779">
    <property type="component" value="Unassembled WGS sequence"/>
</dbReference>
<gene>
    <name evidence="1" type="ORF">P154DRAFT_445923</name>
</gene>
<proteinExistence type="predicted"/>
<dbReference type="OrthoDB" id="194358at2759"/>